<reference evidence="1" key="1">
    <citation type="submission" date="2023-07" db="EMBL/GenBank/DDBJ databases">
        <authorList>
            <person name="Kim M.K."/>
        </authorList>
    </citation>
    <scope>NUCLEOTIDE SEQUENCE</scope>
    <source>
        <strain evidence="1">ASUV-10-1</strain>
    </source>
</reference>
<dbReference type="EMBL" id="JAUQSY010000003">
    <property type="protein sequence ID" value="MDO7874404.1"/>
    <property type="molecule type" value="Genomic_DNA"/>
</dbReference>
<comment type="caution">
    <text evidence="1">The sequence shown here is derived from an EMBL/GenBank/DDBJ whole genome shotgun (WGS) entry which is preliminary data.</text>
</comment>
<evidence type="ECO:0000313" key="1">
    <source>
        <dbReference type="EMBL" id="MDO7874404.1"/>
    </source>
</evidence>
<accession>A0ABT9B9J8</accession>
<protein>
    <submittedName>
        <fullName evidence="1">Uncharacterized protein</fullName>
    </submittedName>
</protein>
<dbReference type="RefSeq" id="WP_305005716.1">
    <property type="nucleotide sequence ID" value="NZ_JAUQSY010000003.1"/>
</dbReference>
<evidence type="ECO:0000313" key="2">
    <source>
        <dbReference type="Proteomes" id="UP001176429"/>
    </source>
</evidence>
<keyword evidence="2" id="KW-1185">Reference proteome</keyword>
<organism evidence="1 2">
    <name type="scientific">Hymenobacter aranciens</name>
    <dbReference type="NCBI Taxonomy" id="3063996"/>
    <lineage>
        <taxon>Bacteria</taxon>
        <taxon>Pseudomonadati</taxon>
        <taxon>Bacteroidota</taxon>
        <taxon>Cytophagia</taxon>
        <taxon>Cytophagales</taxon>
        <taxon>Hymenobacteraceae</taxon>
        <taxon>Hymenobacter</taxon>
    </lineage>
</organism>
<gene>
    <name evidence="1" type="ORF">Q5H93_06640</name>
</gene>
<sequence>MKLLAATALLGTLLMLFSRFFDGLGARHRLDLDGLATLEVPTSFHLDEGPEQQLPVARRLLRRPYVDFKAAPDRLTYYLPAHEQQTFGGEVVPVVLRITLYADDAPLPDAPDKSYFDHLVAEDFYHDGQHRPVYDRLAKVAEHLYYTAEPETIVGWFSKKERPMHHFVLTDAANHARLYLSAREDELTRDQAEKVLRDVQRSLRRDPAALTRYFAHAGRVVQQREAVEQANVEVNLRQFNQQLAAAGLPPLQPVARYAPGRYVDVGPYFYGINSLQEIFFAAYLGSAPLPLPKLPPYFSNNNGQGHYLPSFQQRAIWQRGVPAGHELLVRSSVSEPLWYPPEEVGRFQLPDLLRETAATVTQVQRTPGFVPATTHVPVRWELSPANEEEPTELGTAADYRDFRRMFGPVTGPRFQLSYLGLRTPEGQPAEAVFTLEIFPDGSPRYRRLTADAQYLAVDAARGGTLALAVLGRRYRARIEPPAQGHLTVEPE</sequence>
<dbReference type="Proteomes" id="UP001176429">
    <property type="component" value="Unassembled WGS sequence"/>
</dbReference>
<proteinExistence type="predicted"/>
<name>A0ABT9B9J8_9BACT</name>